<accession>A0A564Z0P6</accession>
<sequence length="1043" mass="117480">VDLIEFSCGECGQTFETSNGLQNHVDTEHEDLVVLTDRDQSGPNLINENVEPSANQANDPVSHDLRTRHSLCSSANKSVIASLQADAMPYCNICDKSFANHHGHLIHNGRYHKGLLETNGENDDENRSNEENIEDTAASNPNAFYCKECDKSFGNNHGLLIHNGRYHKNPEVAQQIDNNDVVTVVQSTESEQSKENSSFSCEPCGKTYDTYHGLLIHNGRYHKDTTTSTRRRRLTCPPNLMNSEKVDYKESGLFSCDDCSKSFNTFSEFIAHANLYHSELPKDDGGKGKSIRGAVAKTPAKVTVVSAVFSFDKPTAASEERGKRKSVQISDGKQLDEEDEEAQPTTSREKRRLSRGSCANSDLDETQTTNGRGKRRRVSRRSYADYDYDDYVLHACDECDKSYPTYHGLLIHQGRNHKQSTPIIDNQQENRESKNVTDVESQAEDSNLFVCNDCNKTFDTYHGFLIHAGRYHKSAENVNSEERTNDPKVHIESGSEAVEIDISTYSCDGCDKSFHTEHGLLIHTGRAHHRSSPSRKRRRKSIKKAAQGNRSTEVIDVDNEPTDGNGQIAETTNGADPAGSSETPEVNERTQSDADAAENNEISEVNEPPADPPADAPPEEYNETSGVNEQTVNTPNDTAPMENSESKRTNDGPLSHDSTTTSSQHNDLPIRSPSSSIKRNKLFECEICGKTFSSHSNRRNHIDAVHNNLRLYACPMCDKTYKFRRGWRRHIYIVHKNLPPKNRQRLSDGKARNRPKPFSCDNCDQRFSCLSHRREHIDAVHKKLRQHPCPICGRRFLYSYDVPKHINIIHKKIKPYKCDTCGMSFTYFTQRKSHIDIVHKKLKQYICSNCNQSFNCRADLCKHGKEAHLGPFPCLECGKVYKFRRSFNLHVSTIHKGLRLHKCEICEKTYPDKATLKKHVRFVHEGVKNYTCESCGKGFPTASVYRLHVNVVHRGIKPFKCEFCQKSFATPAKCRRHVNAIHQNSESILTRDIVDSSRSIEVMDLTTGDGVVARADGNTSSPSPTPVEVMDLTTNDDPRPMGN</sequence>
<feature type="region of interest" description="Disordered" evidence="6">
    <location>
        <begin position="315"/>
        <end position="380"/>
    </location>
</feature>
<reference evidence="8 9" key="1">
    <citation type="submission" date="2019-07" db="EMBL/GenBank/DDBJ databases">
        <authorList>
            <person name="Jastrzebski P J."/>
            <person name="Paukszto L."/>
            <person name="Jastrzebski P J."/>
        </authorList>
    </citation>
    <scope>NUCLEOTIDE SEQUENCE [LARGE SCALE GENOMIC DNA]</scope>
    <source>
        <strain evidence="8 9">WMS-il1</strain>
    </source>
</reference>
<feature type="domain" description="C2H2-type" evidence="7">
    <location>
        <begin position="845"/>
        <end position="873"/>
    </location>
</feature>
<feature type="domain" description="C2H2-type" evidence="7">
    <location>
        <begin position="901"/>
        <end position="929"/>
    </location>
</feature>
<dbReference type="InterPro" id="IPR036236">
    <property type="entry name" value="Znf_C2H2_sf"/>
</dbReference>
<evidence type="ECO:0000259" key="7">
    <source>
        <dbReference type="PROSITE" id="PS50157"/>
    </source>
</evidence>
<feature type="domain" description="C2H2-type" evidence="7">
    <location>
        <begin position="144"/>
        <end position="172"/>
    </location>
</feature>
<dbReference type="Gene3D" id="3.30.160.60">
    <property type="entry name" value="Classic Zinc Finger"/>
    <property type="match status" value="8"/>
</dbReference>
<dbReference type="PANTHER" id="PTHR24379:SF121">
    <property type="entry name" value="C2H2-TYPE DOMAIN-CONTAINING PROTEIN"/>
    <property type="match status" value="1"/>
</dbReference>
<feature type="domain" description="C2H2-type" evidence="7">
    <location>
        <begin position="199"/>
        <end position="227"/>
    </location>
</feature>
<evidence type="ECO:0000313" key="8">
    <source>
        <dbReference type="EMBL" id="VUZ52996.1"/>
    </source>
</evidence>
<protein>
    <recommendedName>
        <fullName evidence="7">C2H2-type domain-containing protein</fullName>
    </recommendedName>
</protein>
<feature type="compositionally biased region" description="Polar residues" evidence="6">
    <location>
        <begin position="623"/>
        <end position="643"/>
    </location>
</feature>
<dbReference type="EMBL" id="CABIJS010000543">
    <property type="protein sequence ID" value="VUZ52996.1"/>
    <property type="molecule type" value="Genomic_DNA"/>
</dbReference>
<organism evidence="8 9">
    <name type="scientific">Hymenolepis diminuta</name>
    <name type="common">Rat tapeworm</name>
    <dbReference type="NCBI Taxonomy" id="6216"/>
    <lineage>
        <taxon>Eukaryota</taxon>
        <taxon>Metazoa</taxon>
        <taxon>Spiralia</taxon>
        <taxon>Lophotrochozoa</taxon>
        <taxon>Platyhelminthes</taxon>
        <taxon>Cestoda</taxon>
        <taxon>Eucestoda</taxon>
        <taxon>Cyclophyllidea</taxon>
        <taxon>Hymenolepididae</taxon>
        <taxon>Hymenolepis</taxon>
    </lineage>
</organism>
<feature type="compositionally biased region" description="Polar residues" evidence="6">
    <location>
        <begin position="656"/>
        <end position="675"/>
    </location>
</feature>
<dbReference type="PROSITE" id="PS00028">
    <property type="entry name" value="ZINC_FINGER_C2H2_1"/>
    <property type="match status" value="18"/>
</dbReference>
<dbReference type="AlphaFoldDB" id="A0A564Z0P6"/>
<evidence type="ECO:0000256" key="2">
    <source>
        <dbReference type="ARBA" id="ARBA00022737"/>
    </source>
</evidence>
<feature type="region of interest" description="Disordered" evidence="6">
    <location>
        <begin position="1013"/>
        <end position="1043"/>
    </location>
</feature>
<feature type="region of interest" description="Disordered" evidence="6">
    <location>
        <begin position="522"/>
        <end position="675"/>
    </location>
</feature>
<dbReference type="SMART" id="SM00355">
    <property type="entry name" value="ZnF_C2H2"/>
    <property type="match status" value="18"/>
</dbReference>
<evidence type="ECO:0000256" key="5">
    <source>
        <dbReference type="PROSITE-ProRule" id="PRU00042"/>
    </source>
</evidence>
<dbReference type="Pfam" id="PF00096">
    <property type="entry name" value="zf-C2H2"/>
    <property type="match status" value="5"/>
</dbReference>
<feature type="non-terminal residue" evidence="8">
    <location>
        <position position="1"/>
    </location>
</feature>
<dbReference type="PROSITE" id="PS50157">
    <property type="entry name" value="ZINC_FINGER_C2H2_2"/>
    <property type="match status" value="17"/>
</dbReference>
<dbReference type="PANTHER" id="PTHR24379">
    <property type="entry name" value="KRAB AND ZINC FINGER DOMAIN-CONTAINING"/>
    <property type="match status" value="1"/>
</dbReference>
<keyword evidence="9" id="KW-1185">Reference proteome</keyword>
<dbReference type="SUPFAM" id="SSF57667">
    <property type="entry name" value="beta-beta-alpha zinc fingers"/>
    <property type="match status" value="6"/>
</dbReference>
<feature type="domain" description="C2H2-type" evidence="7">
    <location>
        <begin position="959"/>
        <end position="987"/>
    </location>
</feature>
<feature type="compositionally biased region" description="Polar residues" evidence="6">
    <location>
        <begin position="562"/>
        <end position="584"/>
    </location>
</feature>
<feature type="region of interest" description="Disordered" evidence="6">
    <location>
        <begin position="116"/>
        <end position="136"/>
    </location>
</feature>
<evidence type="ECO:0000256" key="4">
    <source>
        <dbReference type="ARBA" id="ARBA00022833"/>
    </source>
</evidence>
<evidence type="ECO:0000256" key="1">
    <source>
        <dbReference type="ARBA" id="ARBA00022723"/>
    </source>
</evidence>
<feature type="domain" description="C2H2-type" evidence="7">
    <location>
        <begin position="930"/>
        <end position="958"/>
    </location>
</feature>
<dbReference type="Proteomes" id="UP000321570">
    <property type="component" value="Unassembled WGS sequence"/>
</dbReference>
<feature type="domain" description="C2H2-type" evidence="7">
    <location>
        <begin position="758"/>
        <end position="786"/>
    </location>
</feature>
<keyword evidence="4" id="KW-0862">Zinc</keyword>
<feature type="domain" description="C2H2-type" evidence="7">
    <location>
        <begin position="787"/>
        <end position="815"/>
    </location>
</feature>
<feature type="domain" description="C2H2-type" evidence="7">
    <location>
        <begin position="6"/>
        <end position="29"/>
    </location>
</feature>
<feature type="domain" description="C2H2-type" evidence="7">
    <location>
        <begin position="872"/>
        <end position="900"/>
    </location>
</feature>
<feature type="compositionally biased region" description="Basic residues" evidence="6">
    <location>
        <begin position="525"/>
        <end position="543"/>
    </location>
</feature>
<name>A0A564Z0P6_HYMDI</name>
<dbReference type="GO" id="GO:0008270">
    <property type="term" value="F:zinc ion binding"/>
    <property type="evidence" value="ECO:0007669"/>
    <property type="project" value="UniProtKB-KW"/>
</dbReference>
<feature type="domain" description="C2H2-type" evidence="7">
    <location>
        <begin position="394"/>
        <end position="422"/>
    </location>
</feature>
<evidence type="ECO:0000256" key="6">
    <source>
        <dbReference type="SAM" id="MobiDB-lite"/>
    </source>
</evidence>
<feature type="domain" description="C2H2-type" evidence="7">
    <location>
        <begin position="449"/>
        <end position="477"/>
    </location>
</feature>
<gene>
    <name evidence="8" type="ORF">WMSIL1_LOCUS11307</name>
</gene>
<feature type="domain" description="C2H2-type" evidence="7">
    <location>
        <begin position="254"/>
        <end position="281"/>
    </location>
</feature>
<evidence type="ECO:0000256" key="3">
    <source>
        <dbReference type="ARBA" id="ARBA00022771"/>
    </source>
</evidence>
<keyword evidence="3 5" id="KW-0863">Zinc-finger</keyword>
<proteinExistence type="predicted"/>
<feature type="domain" description="C2H2-type" evidence="7">
    <location>
        <begin position="505"/>
        <end position="533"/>
    </location>
</feature>
<keyword evidence="2" id="KW-0677">Repeat</keyword>
<keyword evidence="1" id="KW-0479">Metal-binding</keyword>
<dbReference type="InterPro" id="IPR013087">
    <property type="entry name" value="Znf_C2H2_type"/>
</dbReference>
<evidence type="ECO:0000313" key="9">
    <source>
        <dbReference type="Proteomes" id="UP000321570"/>
    </source>
</evidence>
<feature type="domain" description="C2H2-type" evidence="7">
    <location>
        <begin position="712"/>
        <end position="740"/>
    </location>
</feature>
<feature type="domain" description="C2H2-type" evidence="7">
    <location>
        <begin position="683"/>
        <end position="711"/>
    </location>
</feature>
<feature type="domain" description="C2H2-type" evidence="7">
    <location>
        <begin position="816"/>
        <end position="844"/>
    </location>
</feature>